<dbReference type="GO" id="GO:0005227">
    <property type="term" value="F:calcium-activated cation channel activity"/>
    <property type="evidence" value="ECO:0007669"/>
    <property type="project" value="InterPro"/>
</dbReference>
<keyword evidence="3" id="KW-0106">Calcium</keyword>
<feature type="transmembrane region" description="Helical" evidence="7">
    <location>
        <begin position="343"/>
        <end position="376"/>
    </location>
</feature>
<dbReference type="GO" id="GO:0030317">
    <property type="term" value="P:flagellated sperm motility"/>
    <property type="evidence" value="ECO:0007669"/>
    <property type="project" value="InterPro"/>
</dbReference>
<dbReference type="SUPFAM" id="SSF47473">
    <property type="entry name" value="EF-hand"/>
    <property type="match status" value="1"/>
</dbReference>
<evidence type="ECO:0000259" key="8">
    <source>
        <dbReference type="PROSITE" id="PS50222"/>
    </source>
</evidence>
<accession>A0AA36MU95</accession>
<evidence type="ECO:0000313" key="9">
    <source>
        <dbReference type="EMBL" id="CAJ1380161.1"/>
    </source>
</evidence>
<evidence type="ECO:0000256" key="4">
    <source>
        <dbReference type="ARBA" id="ARBA00022989"/>
    </source>
</evidence>
<evidence type="ECO:0000256" key="6">
    <source>
        <dbReference type="SAM" id="MobiDB-lite"/>
    </source>
</evidence>
<dbReference type="Gene3D" id="1.20.120.350">
    <property type="entry name" value="Voltage-gated potassium channels. Chain C"/>
    <property type="match status" value="1"/>
</dbReference>
<feature type="transmembrane region" description="Helical" evidence="7">
    <location>
        <begin position="278"/>
        <end position="295"/>
    </location>
</feature>
<feature type="domain" description="EF-hand" evidence="8">
    <location>
        <begin position="479"/>
        <end position="501"/>
    </location>
</feature>
<dbReference type="PROSITE" id="PS00018">
    <property type="entry name" value="EF_HAND_1"/>
    <property type="match status" value="1"/>
</dbReference>
<dbReference type="GO" id="GO:0036128">
    <property type="term" value="C:CatSper complex"/>
    <property type="evidence" value="ECO:0007669"/>
    <property type="project" value="InterPro"/>
</dbReference>
<evidence type="ECO:0000256" key="7">
    <source>
        <dbReference type="SAM" id="Phobius"/>
    </source>
</evidence>
<protein>
    <recommendedName>
        <fullName evidence="8">EF-hand domain-containing protein</fullName>
    </recommendedName>
</protein>
<gene>
    <name evidence="9" type="ORF">EVOR1521_LOCUS8173</name>
</gene>
<dbReference type="PROSITE" id="PS50222">
    <property type="entry name" value="EF_HAND_2"/>
    <property type="match status" value="1"/>
</dbReference>
<keyword evidence="4 7" id="KW-1133">Transmembrane helix</keyword>
<feature type="region of interest" description="Disordered" evidence="6">
    <location>
        <begin position="67"/>
        <end position="116"/>
    </location>
</feature>
<keyword evidence="2 7" id="KW-0812">Transmembrane</keyword>
<feature type="transmembrane region" description="Helical" evidence="7">
    <location>
        <begin position="245"/>
        <end position="266"/>
    </location>
</feature>
<dbReference type="AlphaFoldDB" id="A0AA36MU95"/>
<reference evidence="9" key="1">
    <citation type="submission" date="2023-08" db="EMBL/GenBank/DDBJ databases">
        <authorList>
            <person name="Chen Y."/>
            <person name="Shah S."/>
            <person name="Dougan E. K."/>
            <person name="Thang M."/>
            <person name="Chan C."/>
        </authorList>
    </citation>
    <scope>NUCLEOTIDE SEQUENCE</scope>
</reference>
<dbReference type="InterPro" id="IPR027359">
    <property type="entry name" value="Volt_channel_dom_sf"/>
</dbReference>
<dbReference type="Proteomes" id="UP001178507">
    <property type="component" value="Unassembled WGS sequence"/>
</dbReference>
<evidence type="ECO:0000256" key="1">
    <source>
        <dbReference type="ARBA" id="ARBA00004141"/>
    </source>
</evidence>
<proteinExistence type="predicted"/>
<dbReference type="InterPro" id="IPR002048">
    <property type="entry name" value="EF_hand_dom"/>
</dbReference>
<feature type="transmembrane region" description="Helical" evidence="7">
    <location>
        <begin position="211"/>
        <end position="229"/>
    </location>
</feature>
<evidence type="ECO:0000256" key="5">
    <source>
        <dbReference type="ARBA" id="ARBA00023136"/>
    </source>
</evidence>
<sequence length="600" mass="66660">MADMVPETAPGEGPFFGYLSLLSAEYQRIHAENRCLREALAELRDQEFAQAAEPKCWWEARHGAPDPALSPVPEELELSSCSSPAPPEAEVNEANEANEANETSEGASGESEGVIGAEQIKRVRMEAIPIVTDDENAPEAKLGSKMLPRAGSKVDWSMLLEPPSQSRHPIFSHGKEIKAAIASDICAELRYDVKNKYKTAGCFQRIARSAYFENFTMVVIVVYAIYMSVDTDWNTADIITETHPFFIVCEQVFCFYFFLELVIRFAAFSRKCDCLRDAWFVFDLALVVMMVAETWVMNIIIIFMASAGGSNFLGDASILRVARLMRLTRLLRMARLIRMVPELLIMVKAVASAARSVGFTLILLGICLYVFAIAFRAMLDGTNVGATYFPNVALSMHSLFMHGTFLDSISEVFTALLQESAIGFAMLYIFVIMSAVTIMNMLIGVLCEVITAVADAEKEALQVSWTTEVLQQCLQAGADTNNDGCIDLDEFQHMIENAQVRKVLKEADVDVGVLINFADVLFEVEGEDEDGSPLEDVASKIPFAEFMSRLLKLRGSNTATVKDLVDLRKWIAKEFQQLQRKNRATVGPQRGLPVEFVMQV</sequence>
<feature type="transmembrane region" description="Helical" evidence="7">
    <location>
        <begin position="421"/>
        <end position="443"/>
    </location>
</feature>
<evidence type="ECO:0000256" key="2">
    <source>
        <dbReference type="ARBA" id="ARBA00022692"/>
    </source>
</evidence>
<dbReference type="InterPro" id="IPR005821">
    <property type="entry name" value="Ion_trans_dom"/>
</dbReference>
<dbReference type="Gene3D" id="1.10.287.70">
    <property type="match status" value="1"/>
</dbReference>
<organism evidence="9 10">
    <name type="scientific">Effrenium voratum</name>
    <dbReference type="NCBI Taxonomy" id="2562239"/>
    <lineage>
        <taxon>Eukaryota</taxon>
        <taxon>Sar</taxon>
        <taxon>Alveolata</taxon>
        <taxon>Dinophyceae</taxon>
        <taxon>Suessiales</taxon>
        <taxon>Symbiodiniaceae</taxon>
        <taxon>Effrenium</taxon>
    </lineage>
</organism>
<dbReference type="SUPFAM" id="SSF81324">
    <property type="entry name" value="Voltage-gated potassium channels"/>
    <property type="match status" value="1"/>
</dbReference>
<dbReference type="EMBL" id="CAUJNA010000687">
    <property type="protein sequence ID" value="CAJ1380161.1"/>
    <property type="molecule type" value="Genomic_DNA"/>
</dbReference>
<comment type="caution">
    <text evidence="9">The sequence shown here is derived from an EMBL/GenBank/DDBJ whole genome shotgun (WGS) entry which is preliminary data.</text>
</comment>
<dbReference type="InterPro" id="IPR018247">
    <property type="entry name" value="EF_Hand_1_Ca_BS"/>
</dbReference>
<dbReference type="GO" id="GO:0060296">
    <property type="term" value="P:regulation of cilium beat frequency involved in ciliary motility"/>
    <property type="evidence" value="ECO:0007669"/>
    <property type="project" value="TreeGrafter"/>
</dbReference>
<dbReference type="InterPro" id="IPR028746">
    <property type="entry name" value="CatSper1"/>
</dbReference>
<dbReference type="PANTHER" id="PTHR47193:SF1">
    <property type="entry name" value="CATION CHANNEL SPERM-ASSOCIATED PROTEIN 1"/>
    <property type="match status" value="1"/>
</dbReference>
<dbReference type="GO" id="GO:0005245">
    <property type="term" value="F:voltage-gated calcium channel activity"/>
    <property type="evidence" value="ECO:0007669"/>
    <property type="project" value="TreeGrafter"/>
</dbReference>
<dbReference type="InterPro" id="IPR011992">
    <property type="entry name" value="EF-hand-dom_pair"/>
</dbReference>
<dbReference type="PANTHER" id="PTHR47193">
    <property type="entry name" value="CATION CHANNEL SPERM-ASSOCIATED PROTEIN 1"/>
    <property type="match status" value="1"/>
</dbReference>
<keyword evidence="5 7" id="KW-0472">Membrane</keyword>
<feature type="transmembrane region" description="Helical" evidence="7">
    <location>
        <begin position="388"/>
        <end position="409"/>
    </location>
</feature>
<evidence type="ECO:0000313" key="10">
    <source>
        <dbReference type="Proteomes" id="UP001178507"/>
    </source>
</evidence>
<dbReference type="GO" id="GO:0007283">
    <property type="term" value="P:spermatogenesis"/>
    <property type="evidence" value="ECO:0007669"/>
    <property type="project" value="TreeGrafter"/>
</dbReference>
<dbReference type="Pfam" id="PF00520">
    <property type="entry name" value="Ion_trans"/>
    <property type="match status" value="1"/>
</dbReference>
<dbReference type="GO" id="GO:0005509">
    <property type="term" value="F:calcium ion binding"/>
    <property type="evidence" value="ECO:0007669"/>
    <property type="project" value="InterPro"/>
</dbReference>
<name>A0AA36MU95_9DINO</name>
<evidence type="ECO:0000256" key="3">
    <source>
        <dbReference type="ARBA" id="ARBA00022837"/>
    </source>
</evidence>
<keyword evidence="10" id="KW-1185">Reference proteome</keyword>
<comment type="subcellular location">
    <subcellularLocation>
        <location evidence="1">Membrane</location>
        <topology evidence="1">Multi-pass membrane protein</topology>
    </subcellularLocation>
</comment>